<evidence type="ECO:0000256" key="2">
    <source>
        <dbReference type="ARBA" id="ARBA00004370"/>
    </source>
</evidence>
<dbReference type="SUPFAM" id="SSF55874">
    <property type="entry name" value="ATPase domain of HSP90 chaperone/DNA topoisomerase II/histidine kinase"/>
    <property type="match status" value="1"/>
</dbReference>
<dbReference type="SMART" id="SM00387">
    <property type="entry name" value="HATPase_c"/>
    <property type="match status" value="1"/>
</dbReference>
<feature type="modified residue" description="4-aspartylphosphate" evidence="13">
    <location>
        <position position="1214"/>
    </location>
</feature>
<evidence type="ECO:0000256" key="1">
    <source>
        <dbReference type="ARBA" id="ARBA00000085"/>
    </source>
</evidence>
<dbReference type="RefSeq" id="WP_103918744.1">
    <property type="nucleotide sequence ID" value="NZ_FMSV02000083.1"/>
</dbReference>
<dbReference type="InterPro" id="IPR003594">
    <property type="entry name" value="HATPase_dom"/>
</dbReference>
<dbReference type="Pfam" id="PF00072">
    <property type="entry name" value="Response_reg"/>
    <property type="match status" value="1"/>
</dbReference>
<dbReference type="FunFam" id="3.30.565.10:FF:000010">
    <property type="entry name" value="Sensor histidine kinase RcsC"/>
    <property type="match status" value="1"/>
</dbReference>
<feature type="coiled-coil region" evidence="14">
    <location>
        <begin position="837"/>
        <end position="899"/>
    </location>
</feature>
<keyword evidence="4 13" id="KW-0597">Phosphoprotein</keyword>
<evidence type="ECO:0000256" key="5">
    <source>
        <dbReference type="ARBA" id="ARBA00022679"/>
    </source>
</evidence>
<dbReference type="GO" id="GO:0000155">
    <property type="term" value="F:phosphorelay sensor kinase activity"/>
    <property type="evidence" value="ECO:0007669"/>
    <property type="project" value="InterPro"/>
</dbReference>
<keyword evidence="16" id="KW-0732">Signal</keyword>
<dbReference type="GO" id="GO:0005524">
    <property type="term" value="F:ATP binding"/>
    <property type="evidence" value="ECO:0007669"/>
    <property type="project" value="UniProtKB-KW"/>
</dbReference>
<dbReference type="InterPro" id="IPR011006">
    <property type="entry name" value="CheY-like_superfamily"/>
</dbReference>
<feature type="signal peptide" evidence="16">
    <location>
        <begin position="1"/>
        <end position="19"/>
    </location>
</feature>
<keyword evidence="14" id="KW-0175">Coiled coil</keyword>
<proteinExistence type="predicted"/>
<keyword evidence="20" id="KW-1185">Reference proteome</keyword>
<dbReference type="FunFam" id="1.10.287.130:FF:000004">
    <property type="entry name" value="Ethylene receptor 1"/>
    <property type="match status" value="1"/>
</dbReference>
<evidence type="ECO:0000259" key="18">
    <source>
        <dbReference type="PROSITE" id="PS50110"/>
    </source>
</evidence>
<keyword evidence="8" id="KW-0418">Kinase</keyword>
<comment type="subcellular location">
    <subcellularLocation>
        <location evidence="2">Membrane</location>
    </subcellularLocation>
</comment>
<name>A0A1H6F6U1_9GAMM</name>
<evidence type="ECO:0000313" key="19">
    <source>
        <dbReference type="EMBL" id="SEH04705.1"/>
    </source>
</evidence>
<dbReference type="OrthoDB" id="176203at2"/>
<dbReference type="PRINTS" id="PR00344">
    <property type="entry name" value="BCTRLSENSOR"/>
</dbReference>
<keyword evidence="5 19" id="KW-0808">Transferase</keyword>
<dbReference type="CDD" id="cd17546">
    <property type="entry name" value="REC_hyHK_CKI1_RcsC-like"/>
    <property type="match status" value="1"/>
</dbReference>
<evidence type="ECO:0000259" key="17">
    <source>
        <dbReference type="PROSITE" id="PS50109"/>
    </source>
</evidence>
<evidence type="ECO:0000256" key="15">
    <source>
        <dbReference type="SAM" id="Phobius"/>
    </source>
</evidence>
<evidence type="ECO:0000256" key="3">
    <source>
        <dbReference type="ARBA" id="ARBA00012438"/>
    </source>
</evidence>
<keyword evidence="9" id="KW-0067">ATP-binding</keyword>
<sequence>MFFIQIFLLMILLCSPLLAAHKESQNLIFHHLSIEQSLSQNTIYAIAQDDLGFMWFATRDGLNRYDGTDIKSYRYDAENANTLGNHKIHSLYYEPGGLLWIGTKSGLFAYDRSAEQDKDKKEFIRYWGEKNNKKNANYDIRAIYATQDKHLWFSTDGNGLYEFNQDKTFLKSYRHDPDDPKSLSNNAVWSIVEDDQGFIWVGSDENGLNRLDRATGKFTHYLSNPKTTPYRQNHITHLIKDHRGMLWIGTVGGLLHFDPVSQTVIKTYTHDRENPNSLAKDEVWTILEEQNGFIWIGTDGNGLDVLNPKTGQFHHYTHDPSNIRTLSHNEVISLYKDREGALWVGTDGGGINYGQLAPFQHWHHRADSQNSLAGNHVRSLLQDKDGSLWVATDGFGLDHFSTDYQKVEHYQYDKNDPFSLPDNRVHSLHQDANGQIWVGTENAYLSYFDKVRQGFVSYAYQPGMKKNNNAIQAITSDVDNRLWVGTPQGLSEFDRQQQKFIKHPLLALEKPHERDELLSISVIYPDQQGNLWIGSQTHGLFRFNPKQQQLHHFSENYKKKGNLTDPNILTIYQDSDLRLWIGTEGGGLNLFKPEHESFQAYRESSSPPLANDFIHCILEDNAGFLWLSSHQGLIRFNPKTGVSSRYSVFDGLQGNEFTLACTTGIDGYLLFGGRNGFNRFNPQNWEAAKTAPKLLITAIDVNSEGKTITLLKQPSPTPDAVQLARQESRLSVTFMAPSFFQHEKNYYRYRLKGLHAKWLNIKQNRVNYSYLPPGNYTFQVEFNSPAYATKSRAEFELEVPEPWWLYPPFITLSVFVLIILITGLLYWRHQRHHRYQKQILKNQLADKNQILQKVNDKLQQEVMVRRQSEKHLLDAKLLAEQAQQQAQQANKAKSAFLANMSHELRTPLNGIMGYAQILEISSSLTTEQMESVHTIYQSGNYLLTLIADILDLSRIEAGKLEFHPHYFKLNNFLAGIKQMLQIRAHRKGLKLQFDAKAETLALQVYFDEKCLQQILLNLLSNAIKFTEKGNVSLKIQQYNKQLRFSVRDTGIAIPQQELSKIFEPFQQLANQGKVKANEEGTGLGLSITRKLIEQMGGQLQVESQEGVGSHFWFELALLSDASSLNTERDRFNHQQAFSNEKKVIAYRPLYVSSENAKTRTILVVDDQIKNRNLFHQLLIPLGFKVMDAENGKLALSLLERLYDKHELPSIIFMDLKMPIMDGLSCIRTIRADQRFSELAIVVLSANVLEQQKTESFSAGCNHFITHPVQFSELLDSIETYAGIEWIRE</sequence>
<dbReference type="CDD" id="cd16922">
    <property type="entry name" value="HATPase_EvgS-ArcB-TorS-like"/>
    <property type="match status" value="1"/>
</dbReference>
<evidence type="ECO:0000256" key="7">
    <source>
        <dbReference type="ARBA" id="ARBA00022741"/>
    </source>
</evidence>
<dbReference type="InterPro" id="IPR003661">
    <property type="entry name" value="HisK_dim/P_dom"/>
</dbReference>
<feature type="domain" description="Histidine kinase" evidence="17">
    <location>
        <begin position="899"/>
        <end position="1119"/>
    </location>
</feature>
<dbReference type="SUPFAM" id="SSF52172">
    <property type="entry name" value="CheY-like"/>
    <property type="match status" value="1"/>
</dbReference>
<keyword evidence="7" id="KW-0547">Nucleotide-binding</keyword>
<gene>
    <name evidence="19" type="primary">rpfC_3</name>
    <name evidence="19" type="ORF">MBHS_00554</name>
</gene>
<dbReference type="SMART" id="SM00448">
    <property type="entry name" value="REC"/>
    <property type="match status" value="1"/>
</dbReference>
<dbReference type="Pfam" id="PF00512">
    <property type="entry name" value="HisKA"/>
    <property type="match status" value="1"/>
</dbReference>
<evidence type="ECO:0000256" key="16">
    <source>
        <dbReference type="SAM" id="SignalP"/>
    </source>
</evidence>
<dbReference type="Gene3D" id="3.40.50.2300">
    <property type="match status" value="1"/>
</dbReference>
<feature type="domain" description="Response regulatory" evidence="18">
    <location>
        <begin position="1160"/>
        <end position="1281"/>
    </location>
</feature>
<protein>
    <recommendedName>
        <fullName evidence="3">histidine kinase</fullName>
        <ecNumber evidence="3">2.7.13.3</ecNumber>
    </recommendedName>
</protein>
<dbReference type="SUPFAM" id="SSF63829">
    <property type="entry name" value="Calcium-dependent phosphotriesterase"/>
    <property type="match status" value="2"/>
</dbReference>
<dbReference type="InterPro" id="IPR036097">
    <property type="entry name" value="HisK_dim/P_sf"/>
</dbReference>
<evidence type="ECO:0000256" key="10">
    <source>
        <dbReference type="ARBA" id="ARBA00022989"/>
    </source>
</evidence>
<evidence type="ECO:0000256" key="14">
    <source>
        <dbReference type="SAM" id="Coils"/>
    </source>
</evidence>
<dbReference type="PANTHER" id="PTHR43547:SF2">
    <property type="entry name" value="HYBRID SIGNAL TRANSDUCTION HISTIDINE KINASE C"/>
    <property type="match status" value="1"/>
</dbReference>
<dbReference type="EMBL" id="FMSV02000083">
    <property type="protein sequence ID" value="SEH04705.1"/>
    <property type="molecule type" value="Genomic_DNA"/>
</dbReference>
<dbReference type="Gene3D" id="1.10.287.130">
    <property type="match status" value="1"/>
</dbReference>
<dbReference type="PANTHER" id="PTHR43547">
    <property type="entry name" value="TWO-COMPONENT HISTIDINE KINASE"/>
    <property type="match status" value="1"/>
</dbReference>
<evidence type="ECO:0000256" key="9">
    <source>
        <dbReference type="ARBA" id="ARBA00022840"/>
    </source>
</evidence>
<evidence type="ECO:0000256" key="8">
    <source>
        <dbReference type="ARBA" id="ARBA00022777"/>
    </source>
</evidence>
<dbReference type="GO" id="GO:0016020">
    <property type="term" value="C:membrane"/>
    <property type="evidence" value="ECO:0007669"/>
    <property type="project" value="UniProtKB-SubCell"/>
</dbReference>
<dbReference type="InterPro" id="IPR013783">
    <property type="entry name" value="Ig-like_fold"/>
</dbReference>
<evidence type="ECO:0000256" key="13">
    <source>
        <dbReference type="PROSITE-ProRule" id="PRU00169"/>
    </source>
</evidence>
<dbReference type="EC" id="2.7.13.3" evidence="3"/>
<dbReference type="Pfam" id="PF02518">
    <property type="entry name" value="HATPase_c"/>
    <property type="match status" value="1"/>
</dbReference>
<dbReference type="InterPro" id="IPR004358">
    <property type="entry name" value="Sig_transdc_His_kin-like_C"/>
</dbReference>
<dbReference type="PROSITE" id="PS50109">
    <property type="entry name" value="HIS_KIN"/>
    <property type="match status" value="1"/>
</dbReference>
<comment type="catalytic activity">
    <reaction evidence="1">
        <text>ATP + protein L-histidine = ADP + protein N-phospho-L-histidine.</text>
        <dbReference type="EC" id="2.7.13.3"/>
    </reaction>
</comment>
<reference evidence="19 20" key="1">
    <citation type="submission" date="2016-10" db="EMBL/GenBank/DDBJ databases">
        <authorList>
            <person name="de Groot N.N."/>
        </authorList>
    </citation>
    <scope>NUCLEOTIDE SEQUENCE [LARGE SCALE GENOMIC DNA]</scope>
    <source>
        <strain evidence="19">MBHS1</strain>
    </source>
</reference>
<dbReference type="Gene3D" id="2.130.10.10">
    <property type="entry name" value="YVTN repeat-like/Quinoprotein amine dehydrogenase"/>
    <property type="match status" value="3"/>
</dbReference>
<dbReference type="PROSITE" id="PS50110">
    <property type="entry name" value="RESPONSE_REGULATORY"/>
    <property type="match status" value="1"/>
</dbReference>
<keyword evidence="12 15" id="KW-0472">Membrane</keyword>
<dbReference type="Pfam" id="PF07494">
    <property type="entry name" value="Reg_prop"/>
    <property type="match status" value="8"/>
</dbReference>
<evidence type="ECO:0000256" key="11">
    <source>
        <dbReference type="ARBA" id="ARBA00023012"/>
    </source>
</evidence>
<dbReference type="Gene3D" id="3.30.565.10">
    <property type="entry name" value="Histidine kinase-like ATPase, C-terminal domain"/>
    <property type="match status" value="1"/>
</dbReference>
<dbReference type="InterPro" id="IPR015943">
    <property type="entry name" value="WD40/YVTN_repeat-like_dom_sf"/>
</dbReference>
<feature type="transmembrane region" description="Helical" evidence="15">
    <location>
        <begin position="803"/>
        <end position="827"/>
    </location>
</feature>
<dbReference type="SMART" id="SM00388">
    <property type="entry name" value="HisKA"/>
    <property type="match status" value="1"/>
</dbReference>
<dbReference type="Proteomes" id="UP000236724">
    <property type="component" value="Unassembled WGS sequence"/>
</dbReference>
<dbReference type="Gene3D" id="2.60.40.10">
    <property type="entry name" value="Immunoglobulins"/>
    <property type="match status" value="1"/>
</dbReference>
<organism evidence="19 20">
    <name type="scientific">Candidatus Venteria ishoeyi</name>
    <dbReference type="NCBI Taxonomy" id="1899563"/>
    <lineage>
        <taxon>Bacteria</taxon>
        <taxon>Pseudomonadati</taxon>
        <taxon>Pseudomonadota</taxon>
        <taxon>Gammaproteobacteria</taxon>
        <taxon>Thiotrichales</taxon>
        <taxon>Thiotrichaceae</taxon>
        <taxon>Venteria</taxon>
    </lineage>
</organism>
<dbReference type="InterPro" id="IPR011110">
    <property type="entry name" value="Reg_prop"/>
</dbReference>
<dbReference type="InterPro" id="IPR011123">
    <property type="entry name" value="Y_Y_Y"/>
</dbReference>
<evidence type="ECO:0000256" key="6">
    <source>
        <dbReference type="ARBA" id="ARBA00022692"/>
    </source>
</evidence>
<feature type="chain" id="PRO_5014815734" description="histidine kinase" evidence="16">
    <location>
        <begin position="20"/>
        <end position="1288"/>
    </location>
</feature>
<dbReference type="InterPro" id="IPR001789">
    <property type="entry name" value="Sig_transdc_resp-reg_receiver"/>
</dbReference>
<evidence type="ECO:0000256" key="4">
    <source>
        <dbReference type="ARBA" id="ARBA00022553"/>
    </source>
</evidence>
<evidence type="ECO:0000256" key="12">
    <source>
        <dbReference type="ARBA" id="ARBA00023136"/>
    </source>
</evidence>
<evidence type="ECO:0000313" key="20">
    <source>
        <dbReference type="Proteomes" id="UP000236724"/>
    </source>
</evidence>
<keyword evidence="11" id="KW-0902">Two-component regulatory system</keyword>
<dbReference type="CDD" id="cd00082">
    <property type="entry name" value="HisKA"/>
    <property type="match status" value="1"/>
</dbReference>
<accession>A0A1H6F6U1</accession>
<dbReference type="InterPro" id="IPR005467">
    <property type="entry name" value="His_kinase_dom"/>
</dbReference>
<keyword evidence="6 15" id="KW-0812">Transmembrane</keyword>
<dbReference type="InterPro" id="IPR036890">
    <property type="entry name" value="HATPase_C_sf"/>
</dbReference>
<keyword evidence="10 15" id="KW-1133">Transmembrane helix</keyword>
<dbReference type="SUPFAM" id="SSF47384">
    <property type="entry name" value="Homodimeric domain of signal transducing histidine kinase"/>
    <property type="match status" value="1"/>
</dbReference>
<dbReference type="Pfam" id="PF07495">
    <property type="entry name" value="Y_Y_Y"/>
    <property type="match status" value="1"/>
</dbReference>